<reference evidence="4 7" key="3">
    <citation type="submission" date="2019-06" db="EMBL/GenBank/DDBJ databases">
        <title>Whole genome shotgun sequence of Brevibacillus reuszeri NBRC 15719.</title>
        <authorList>
            <person name="Hosoyama A."/>
            <person name="Uohara A."/>
            <person name="Ohji S."/>
            <person name="Ichikawa N."/>
        </authorList>
    </citation>
    <scope>NUCLEOTIDE SEQUENCE [LARGE SCALE GENOMIC DNA]</scope>
    <source>
        <strain evidence="4 7">NBRC 15719</strain>
    </source>
</reference>
<dbReference type="Proteomes" id="UP000319578">
    <property type="component" value="Unassembled WGS sequence"/>
</dbReference>
<dbReference type="Pfam" id="PF07687">
    <property type="entry name" value="M20_dimer"/>
    <property type="match status" value="1"/>
</dbReference>
<keyword evidence="2" id="KW-0479">Metal-binding</keyword>
<sequence>MGANSHGVIGQSADIKQRLIDIRRYLHQYPELSNEEYQTTAFIREQLEQAGIRIATDFPLQTGLIAEIGEPKDATSPIIALRADIDALPIQEQTGLSYASTIPGKMHACGHDFHTAAILGAAFLLKEREQELTGTVRLVFQPAEEKAIGAAQVLQTGALDRVRAIYGFHNKPELPVGTIGIKAGALMAAADGFVIELEGIASHAAVPEASIDPIVAASHLVTALQSIVSRNISSLESAVISVTKIQSGTSWNVIPEKAVLDGTLRTFDEGIRSKVIGRFTEIVNGVAAAFGTKATLSWIQGPPPVNNDANLARAAGKTAENLGLVVVEPQPSPAGEDFAFYQKQIPGFFAFIGTAGAREWHHPGFDIDERALPISASFFAELAVSELERFAVEKEERQGLMNRT</sequence>
<feature type="binding site" evidence="2">
    <location>
        <position position="111"/>
    </location>
    <ligand>
        <name>Mn(2+)</name>
        <dbReference type="ChEBI" id="CHEBI:29035"/>
        <label>2</label>
    </ligand>
</feature>
<gene>
    <name evidence="5" type="ORF">ADS79_13830</name>
    <name evidence="4" type="ORF">BRE01_64440</name>
</gene>
<dbReference type="InterPro" id="IPR011650">
    <property type="entry name" value="Peptidase_M20_dimer"/>
</dbReference>
<reference evidence="6" key="1">
    <citation type="submission" date="2015-07" db="EMBL/GenBank/DDBJ databases">
        <title>Genome sequencing project for genomic taxonomy and phylogenomics of Bacillus-like bacteria.</title>
        <authorList>
            <person name="Liu B."/>
            <person name="Wang J."/>
            <person name="Zhu Y."/>
            <person name="Liu G."/>
            <person name="Chen Q."/>
            <person name="Chen Z."/>
            <person name="Lan J."/>
            <person name="Che J."/>
            <person name="Ge C."/>
            <person name="Shi H."/>
            <person name="Pan Z."/>
            <person name="Liu X."/>
        </authorList>
    </citation>
    <scope>NUCLEOTIDE SEQUENCE [LARGE SCALE GENOMIC DNA]</scope>
    <source>
        <strain evidence="6">DSM 9887</strain>
    </source>
</reference>
<accession>A0A0K9YW57</accession>
<dbReference type="RefSeq" id="WP_049738953.1">
    <property type="nucleotide sequence ID" value="NZ_BJON01000034.1"/>
</dbReference>
<keyword evidence="2" id="KW-0464">Manganese</keyword>
<dbReference type="Gene3D" id="3.30.70.360">
    <property type="match status" value="1"/>
</dbReference>
<dbReference type="NCBIfam" id="TIGR01891">
    <property type="entry name" value="amidohydrolases"/>
    <property type="match status" value="1"/>
</dbReference>
<dbReference type="InterPro" id="IPR017439">
    <property type="entry name" value="Amidohydrolase"/>
</dbReference>
<dbReference type="EMBL" id="LGIQ01000007">
    <property type="protein sequence ID" value="KNB72906.1"/>
    <property type="molecule type" value="Genomic_DNA"/>
</dbReference>
<dbReference type="AlphaFoldDB" id="A0A0K9YW57"/>
<dbReference type="Gene3D" id="3.40.630.10">
    <property type="entry name" value="Zn peptidases"/>
    <property type="match status" value="1"/>
</dbReference>
<dbReference type="OrthoDB" id="9776731at2"/>
<name>A0A0K9YW57_9BACL</name>
<feature type="binding site" evidence="2">
    <location>
        <position position="169"/>
    </location>
    <ligand>
        <name>Mn(2+)</name>
        <dbReference type="ChEBI" id="CHEBI:29035"/>
        <label>2</label>
    </ligand>
</feature>
<evidence type="ECO:0000256" key="1">
    <source>
        <dbReference type="ARBA" id="ARBA00022801"/>
    </source>
</evidence>
<evidence type="ECO:0000313" key="4">
    <source>
        <dbReference type="EMBL" id="GED72742.1"/>
    </source>
</evidence>
<keyword evidence="7" id="KW-1185">Reference proteome</keyword>
<keyword evidence="1 5" id="KW-0378">Hydrolase</keyword>
<dbReference type="EMBL" id="BJON01000034">
    <property type="protein sequence ID" value="GED72742.1"/>
    <property type="molecule type" value="Genomic_DNA"/>
</dbReference>
<dbReference type="Proteomes" id="UP000036834">
    <property type="component" value="Unassembled WGS sequence"/>
</dbReference>
<feature type="domain" description="Peptidase M20 dimerisation" evidence="3">
    <location>
        <begin position="192"/>
        <end position="286"/>
    </location>
</feature>
<evidence type="ECO:0000313" key="5">
    <source>
        <dbReference type="EMBL" id="KNB72906.1"/>
    </source>
</evidence>
<dbReference type="GO" id="GO:0019877">
    <property type="term" value="P:diaminopimelate biosynthetic process"/>
    <property type="evidence" value="ECO:0007669"/>
    <property type="project" value="UniProtKB-ARBA"/>
</dbReference>
<dbReference type="PANTHER" id="PTHR11014:SF63">
    <property type="entry name" value="METALLOPEPTIDASE, PUTATIVE (AFU_ORTHOLOGUE AFUA_6G09600)-RELATED"/>
    <property type="match status" value="1"/>
</dbReference>
<dbReference type="InterPro" id="IPR036264">
    <property type="entry name" value="Bact_exopeptidase_dim_dom"/>
</dbReference>
<organism evidence="5 6">
    <name type="scientific">Brevibacillus reuszeri</name>
    <dbReference type="NCBI Taxonomy" id="54915"/>
    <lineage>
        <taxon>Bacteria</taxon>
        <taxon>Bacillati</taxon>
        <taxon>Bacillota</taxon>
        <taxon>Bacilli</taxon>
        <taxon>Bacillales</taxon>
        <taxon>Paenibacillaceae</taxon>
        <taxon>Brevibacillus</taxon>
    </lineage>
</organism>
<dbReference type="GO" id="GO:0046872">
    <property type="term" value="F:metal ion binding"/>
    <property type="evidence" value="ECO:0007669"/>
    <property type="project" value="UniProtKB-KW"/>
</dbReference>
<dbReference type="PANTHER" id="PTHR11014">
    <property type="entry name" value="PEPTIDASE M20 FAMILY MEMBER"/>
    <property type="match status" value="1"/>
</dbReference>
<dbReference type="SUPFAM" id="SSF53187">
    <property type="entry name" value="Zn-dependent exopeptidases"/>
    <property type="match status" value="1"/>
</dbReference>
<evidence type="ECO:0000256" key="2">
    <source>
        <dbReference type="PIRSR" id="PIRSR005962-1"/>
    </source>
</evidence>
<dbReference type="STRING" id="54915.ADS79_13830"/>
<comment type="cofactor">
    <cofactor evidence="2">
        <name>Mn(2+)</name>
        <dbReference type="ChEBI" id="CHEBI:29035"/>
    </cofactor>
    <text evidence="2">The Mn(2+) ion enhances activity.</text>
</comment>
<dbReference type="FunFam" id="3.30.70.360:FF:000001">
    <property type="entry name" value="N-acetyldiaminopimelate deacetylase"/>
    <property type="match status" value="1"/>
</dbReference>
<reference evidence="5" key="2">
    <citation type="submission" date="2015-07" db="EMBL/GenBank/DDBJ databases">
        <title>MeaNS - Measles Nucleotide Surveillance Program.</title>
        <authorList>
            <person name="Tran T."/>
            <person name="Druce J."/>
        </authorList>
    </citation>
    <scope>NUCLEOTIDE SEQUENCE</scope>
    <source>
        <strain evidence="5">DSM 9887</strain>
    </source>
</reference>
<dbReference type="PATRIC" id="fig|54915.3.peg.1771"/>
<evidence type="ECO:0000313" key="7">
    <source>
        <dbReference type="Proteomes" id="UP000319578"/>
    </source>
</evidence>
<comment type="caution">
    <text evidence="5">The sequence shown here is derived from an EMBL/GenBank/DDBJ whole genome shotgun (WGS) entry which is preliminary data.</text>
</comment>
<evidence type="ECO:0000259" key="3">
    <source>
        <dbReference type="Pfam" id="PF07687"/>
    </source>
</evidence>
<dbReference type="InterPro" id="IPR002933">
    <property type="entry name" value="Peptidase_M20"/>
</dbReference>
<evidence type="ECO:0000313" key="6">
    <source>
        <dbReference type="Proteomes" id="UP000036834"/>
    </source>
</evidence>
<feature type="binding site" evidence="2">
    <location>
        <position position="145"/>
    </location>
    <ligand>
        <name>Mn(2+)</name>
        <dbReference type="ChEBI" id="CHEBI:29035"/>
        <label>2</label>
    </ligand>
</feature>
<dbReference type="PIRSF" id="PIRSF005962">
    <property type="entry name" value="Pept_M20D_amidohydro"/>
    <property type="match status" value="1"/>
</dbReference>
<dbReference type="Pfam" id="PF01546">
    <property type="entry name" value="Peptidase_M20"/>
    <property type="match status" value="1"/>
</dbReference>
<feature type="binding site" evidence="2">
    <location>
        <position position="361"/>
    </location>
    <ligand>
        <name>Mn(2+)</name>
        <dbReference type="ChEBI" id="CHEBI:29035"/>
        <label>2</label>
    </ligand>
</feature>
<proteinExistence type="predicted"/>
<dbReference type="GO" id="GO:0050118">
    <property type="term" value="F:N-acetyldiaminopimelate deacetylase activity"/>
    <property type="evidence" value="ECO:0007669"/>
    <property type="project" value="UniProtKB-ARBA"/>
</dbReference>
<feature type="binding site" evidence="2">
    <location>
        <position position="109"/>
    </location>
    <ligand>
        <name>Mn(2+)</name>
        <dbReference type="ChEBI" id="CHEBI:29035"/>
        <label>2</label>
    </ligand>
</feature>
<dbReference type="SUPFAM" id="SSF55031">
    <property type="entry name" value="Bacterial exopeptidase dimerisation domain"/>
    <property type="match status" value="1"/>
</dbReference>
<protein>
    <submittedName>
        <fullName evidence="5">Hydrolase</fullName>
    </submittedName>
</protein>